<dbReference type="CDD" id="cd17380">
    <property type="entry name" value="MFS_SLC17A9_like"/>
    <property type="match status" value="1"/>
</dbReference>
<evidence type="ECO:0000256" key="2">
    <source>
        <dbReference type="ARBA" id="ARBA00022692"/>
    </source>
</evidence>
<keyword evidence="2 5" id="KW-0812">Transmembrane</keyword>
<comment type="subcellular location">
    <subcellularLocation>
        <location evidence="1">Membrane</location>
        <topology evidence="1">Multi-pass membrane protein</topology>
    </subcellularLocation>
</comment>
<protein>
    <submittedName>
        <fullName evidence="7">Solute carrier family 17 member 9-like</fullName>
    </submittedName>
</protein>
<dbReference type="AlphaFoldDB" id="A0A672PB14"/>
<dbReference type="InParanoid" id="A0A672PB14"/>
<dbReference type="PANTHER" id="PTHR11662:SF279">
    <property type="entry name" value="VOLTAGE-GATED PURINE NUCLEOTIDE UNIPORTER SLC17A9"/>
    <property type="match status" value="1"/>
</dbReference>
<evidence type="ECO:0000256" key="3">
    <source>
        <dbReference type="ARBA" id="ARBA00022989"/>
    </source>
</evidence>
<name>A0A672PB14_SINGR</name>
<dbReference type="PROSITE" id="PS50850">
    <property type="entry name" value="MFS"/>
    <property type="match status" value="1"/>
</dbReference>
<keyword evidence="8" id="KW-1185">Reference proteome</keyword>
<dbReference type="InterPro" id="IPR020846">
    <property type="entry name" value="MFS_dom"/>
</dbReference>
<feature type="transmembrane region" description="Helical" evidence="5">
    <location>
        <begin position="68"/>
        <end position="85"/>
    </location>
</feature>
<evidence type="ECO:0000259" key="6">
    <source>
        <dbReference type="PROSITE" id="PS50850"/>
    </source>
</evidence>
<dbReference type="InterPro" id="IPR036259">
    <property type="entry name" value="MFS_trans_sf"/>
</dbReference>
<dbReference type="SUPFAM" id="SSF103473">
    <property type="entry name" value="MFS general substrate transporter"/>
    <property type="match status" value="1"/>
</dbReference>
<dbReference type="GO" id="GO:1904669">
    <property type="term" value="P:ATP export"/>
    <property type="evidence" value="ECO:0007669"/>
    <property type="project" value="UniProtKB-ARBA"/>
</dbReference>
<feature type="transmembrane region" description="Helical" evidence="5">
    <location>
        <begin position="340"/>
        <end position="361"/>
    </location>
</feature>
<evidence type="ECO:0000256" key="1">
    <source>
        <dbReference type="ARBA" id="ARBA00004141"/>
    </source>
</evidence>
<reference evidence="7" key="1">
    <citation type="submission" date="2025-08" db="UniProtKB">
        <authorList>
            <consortium name="Ensembl"/>
        </authorList>
    </citation>
    <scope>IDENTIFICATION</scope>
</reference>
<dbReference type="InterPro" id="IPR050382">
    <property type="entry name" value="MFS_Na/Anion_cotransporter"/>
</dbReference>
<dbReference type="InterPro" id="IPR011701">
    <property type="entry name" value="MFS"/>
</dbReference>
<dbReference type="InterPro" id="IPR044777">
    <property type="entry name" value="SLC17A9-like"/>
</dbReference>
<organism evidence="7 8">
    <name type="scientific">Sinocyclocheilus grahami</name>
    <name type="common">Dianchi golden-line fish</name>
    <name type="synonym">Barbus grahami</name>
    <dbReference type="NCBI Taxonomy" id="75366"/>
    <lineage>
        <taxon>Eukaryota</taxon>
        <taxon>Metazoa</taxon>
        <taxon>Chordata</taxon>
        <taxon>Craniata</taxon>
        <taxon>Vertebrata</taxon>
        <taxon>Euteleostomi</taxon>
        <taxon>Actinopterygii</taxon>
        <taxon>Neopterygii</taxon>
        <taxon>Teleostei</taxon>
        <taxon>Ostariophysi</taxon>
        <taxon>Cypriniformes</taxon>
        <taxon>Cyprinidae</taxon>
        <taxon>Cyprininae</taxon>
        <taxon>Sinocyclocheilus</taxon>
    </lineage>
</organism>
<feature type="transmembrane region" description="Helical" evidence="5">
    <location>
        <begin position="243"/>
        <end position="263"/>
    </location>
</feature>
<sequence>MYKYPMPSIGYLPDLFSICNSLSAEPLARTWTLMLLLVTCLLYWLRMAMPICAVTMAKEFGWSKTETGIVLGAFFWGYCFTQVLGGHASDRIGGERVLLLSTSSWAVMTAITPLLANIGLRPLVTMTMTRFLLGVMQGVHYPSLVSICAQRVVEGERGFLMSTLVSFSLRMLLVGGVGSLMMDWFGWGSVFYGAGLLAVCWTCCVWKCLLQGPVFSLDPLWSRSSASESSRINWLYLLREPSVWAMIIAHLCFGSTYFTLMSWLPTFFKDMFPHAKDWVFNVIPWFVALPTSLFGGSISDHLIMQGEQIQRTLMGIHNYFFCAMGLASVFIFLLCKTDSFIHAVACVSLAVGLSTFNNSGVSVNVHDQAPSCAGALFGVMNTCSAFTGLLLVYLSGYMIEITGSWVNVFSILALVNVIGVTVFIALGEAKRVDQLDQRWRQIHKSI</sequence>
<dbReference type="Proteomes" id="UP000472262">
    <property type="component" value="Unassembled WGS sequence"/>
</dbReference>
<keyword evidence="3 5" id="KW-1133">Transmembrane helix</keyword>
<feature type="domain" description="Major facilitator superfamily (MFS) profile" evidence="6">
    <location>
        <begin position="31"/>
        <end position="431"/>
    </location>
</feature>
<feature type="transmembrane region" description="Helical" evidence="5">
    <location>
        <begin position="31"/>
        <end position="56"/>
    </location>
</feature>
<evidence type="ECO:0000313" key="8">
    <source>
        <dbReference type="Proteomes" id="UP000472262"/>
    </source>
</evidence>
<dbReference type="GO" id="GO:0160042">
    <property type="term" value="F:purine nucleotide uniporter activity"/>
    <property type="evidence" value="ECO:0007669"/>
    <property type="project" value="UniProtKB-ARBA"/>
</dbReference>
<dbReference type="GO" id="GO:0042584">
    <property type="term" value="C:chromaffin granule membrane"/>
    <property type="evidence" value="ECO:0007669"/>
    <property type="project" value="UniProtKB-SubCell"/>
</dbReference>
<proteinExistence type="predicted"/>
<dbReference type="Gene3D" id="1.20.1250.20">
    <property type="entry name" value="MFS general substrate transporter like domains"/>
    <property type="match status" value="2"/>
</dbReference>
<evidence type="ECO:0000256" key="5">
    <source>
        <dbReference type="SAM" id="Phobius"/>
    </source>
</evidence>
<gene>
    <name evidence="7" type="primary">LOC107549524</name>
</gene>
<dbReference type="GO" id="GO:0005765">
    <property type="term" value="C:lysosomal membrane"/>
    <property type="evidence" value="ECO:0007669"/>
    <property type="project" value="UniProtKB-SubCell"/>
</dbReference>
<dbReference type="PANTHER" id="PTHR11662">
    <property type="entry name" value="SOLUTE CARRIER FAMILY 17"/>
    <property type="match status" value="1"/>
</dbReference>
<accession>A0A672PB14</accession>
<feature type="transmembrane region" description="Helical" evidence="5">
    <location>
        <begin position="405"/>
        <end position="426"/>
    </location>
</feature>
<feature type="transmembrane region" description="Helical" evidence="5">
    <location>
        <begin position="316"/>
        <end position="334"/>
    </location>
</feature>
<dbReference type="OMA" id="LRMAMPI"/>
<evidence type="ECO:0000313" key="7">
    <source>
        <dbReference type="Ensembl" id="ENSSGRP00000058189.1"/>
    </source>
</evidence>
<feature type="transmembrane region" description="Helical" evidence="5">
    <location>
        <begin position="283"/>
        <end position="304"/>
    </location>
</feature>
<keyword evidence="4 5" id="KW-0472">Membrane</keyword>
<feature type="transmembrane region" description="Helical" evidence="5">
    <location>
        <begin position="184"/>
        <end position="206"/>
    </location>
</feature>
<dbReference type="Pfam" id="PF07690">
    <property type="entry name" value="MFS_1"/>
    <property type="match status" value="1"/>
</dbReference>
<dbReference type="GO" id="GO:0072530">
    <property type="term" value="P:purine-containing compound transmembrane transport"/>
    <property type="evidence" value="ECO:0007669"/>
    <property type="project" value="UniProtKB-ARBA"/>
</dbReference>
<dbReference type="Ensembl" id="ENSSGRT00000062099.1">
    <property type="protein sequence ID" value="ENSSGRP00000058189.1"/>
    <property type="gene ID" value="ENSSGRG00000030337.1"/>
</dbReference>
<feature type="transmembrane region" description="Helical" evidence="5">
    <location>
        <begin position="159"/>
        <end position="178"/>
    </location>
</feature>
<feature type="transmembrane region" description="Helical" evidence="5">
    <location>
        <begin position="373"/>
        <end position="399"/>
    </location>
</feature>
<feature type="transmembrane region" description="Helical" evidence="5">
    <location>
        <begin position="97"/>
        <end position="120"/>
    </location>
</feature>
<reference evidence="7" key="2">
    <citation type="submission" date="2025-09" db="UniProtKB">
        <authorList>
            <consortium name="Ensembl"/>
        </authorList>
    </citation>
    <scope>IDENTIFICATION</scope>
</reference>
<evidence type="ECO:0000256" key="4">
    <source>
        <dbReference type="ARBA" id="ARBA00023136"/>
    </source>
</evidence>